<keyword evidence="1" id="KW-0472">Membrane</keyword>
<dbReference type="AlphaFoldDB" id="A0A382S5N0"/>
<dbReference type="Pfam" id="PF07549">
    <property type="entry name" value="Sec_GG"/>
    <property type="match status" value="1"/>
</dbReference>
<reference evidence="2" key="1">
    <citation type="submission" date="2018-05" db="EMBL/GenBank/DDBJ databases">
        <authorList>
            <person name="Lanie J.A."/>
            <person name="Ng W.-L."/>
            <person name="Kazmierczak K.M."/>
            <person name="Andrzejewski T.M."/>
            <person name="Davidsen T.M."/>
            <person name="Wayne K.J."/>
            <person name="Tettelin H."/>
            <person name="Glass J.I."/>
            <person name="Rusch D."/>
            <person name="Podicherti R."/>
            <person name="Tsui H.-C.T."/>
            <person name="Winkler M.E."/>
        </authorList>
    </citation>
    <scope>NUCLEOTIDE SEQUENCE</scope>
</reference>
<feature type="transmembrane region" description="Helical" evidence="1">
    <location>
        <begin position="17"/>
        <end position="37"/>
    </location>
</feature>
<dbReference type="InterPro" id="IPR022646">
    <property type="entry name" value="SecD/SecF_CS"/>
</dbReference>
<evidence type="ECO:0000313" key="2">
    <source>
        <dbReference type="EMBL" id="SVD05190.1"/>
    </source>
</evidence>
<accession>A0A382S5N0</accession>
<proteinExistence type="predicted"/>
<protein>
    <recommendedName>
        <fullName evidence="3">Protein translocase subunit SecF</fullName>
    </recommendedName>
</protein>
<feature type="non-terminal residue" evidence="2">
    <location>
        <position position="68"/>
    </location>
</feature>
<sequence length="68" mass="7593">MKILKDGQVIDFLGKRFYAGILSSILLIGGLVSVVMHQGLNYGIDFRGGTNVQIQFKQTPNLDRLRDL</sequence>
<gene>
    <name evidence="2" type="ORF">METZ01_LOCUS358044</name>
</gene>
<dbReference type="EMBL" id="UINC01126604">
    <property type="protein sequence ID" value="SVD05190.1"/>
    <property type="molecule type" value="Genomic_DNA"/>
</dbReference>
<keyword evidence="1" id="KW-1133">Transmembrane helix</keyword>
<organism evidence="2">
    <name type="scientific">marine metagenome</name>
    <dbReference type="NCBI Taxonomy" id="408172"/>
    <lineage>
        <taxon>unclassified sequences</taxon>
        <taxon>metagenomes</taxon>
        <taxon>ecological metagenomes</taxon>
    </lineage>
</organism>
<name>A0A382S5N0_9ZZZZ</name>
<keyword evidence="1" id="KW-0812">Transmembrane</keyword>
<evidence type="ECO:0008006" key="3">
    <source>
        <dbReference type="Google" id="ProtNLM"/>
    </source>
</evidence>
<evidence type="ECO:0000256" key="1">
    <source>
        <dbReference type="SAM" id="Phobius"/>
    </source>
</evidence>